<gene>
    <name evidence="1" type="ORF">M413DRAFT_283891</name>
</gene>
<sequence>MGFLCPWDDRSRYQWADTHNVHTSQFYRRQPTRANPGQPSHVSANIFITTTLPCLGTTCQNYEWKSIA</sequence>
<accession>A0A0C2XFS6</accession>
<evidence type="ECO:0000313" key="2">
    <source>
        <dbReference type="Proteomes" id="UP000053424"/>
    </source>
</evidence>
<dbReference type="Proteomes" id="UP000053424">
    <property type="component" value="Unassembled WGS sequence"/>
</dbReference>
<dbReference type="AlphaFoldDB" id="A0A0C2XFS6"/>
<organism evidence="1 2">
    <name type="scientific">Hebeloma cylindrosporum</name>
    <dbReference type="NCBI Taxonomy" id="76867"/>
    <lineage>
        <taxon>Eukaryota</taxon>
        <taxon>Fungi</taxon>
        <taxon>Dikarya</taxon>
        <taxon>Basidiomycota</taxon>
        <taxon>Agaricomycotina</taxon>
        <taxon>Agaricomycetes</taxon>
        <taxon>Agaricomycetidae</taxon>
        <taxon>Agaricales</taxon>
        <taxon>Agaricineae</taxon>
        <taxon>Hymenogastraceae</taxon>
        <taxon>Hebeloma</taxon>
    </lineage>
</organism>
<evidence type="ECO:0000313" key="1">
    <source>
        <dbReference type="EMBL" id="KIM36768.1"/>
    </source>
</evidence>
<protein>
    <submittedName>
        <fullName evidence="1">Uncharacterized protein</fullName>
    </submittedName>
</protein>
<reference evidence="2" key="2">
    <citation type="submission" date="2015-01" db="EMBL/GenBank/DDBJ databases">
        <title>Evolutionary Origins and Diversification of the Mycorrhizal Mutualists.</title>
        <authorList>
            <consortium name="DOE Joint Genome Institute"/>
            <consortium name="Mycorrhizal Genomics Consortium"/>
            <person name="Kohler A."/>
            <person name="Kuo A."/>
            <person name="Nagy L.G."/>
            <person name="Floudas D."/>
            <person name="Copeland A."/>
            <person name="Barry K.W."/>
            <person name="Cichocki N."/>
            <person name="Veneault-Fourrey C."/>
            <person name="LaButti K."/>
            <person name="Lindquist E.A."/>
            <person name="Lipzen A."/>
            <person name="Lundell T."/>
            <person name="Morin E."/>
            <person name="Murat C."/>
            <person name="Riley R."/>
            <person name="Ohm R."/>
            <person name="Sun H."/>
            <person name="Tunlid A."/>
            <person name="Henrissat B."/>
            <person name="Grigoriev I.V."/>
            <person name="Hibbett D.S."/>
            <person name="Martin F."/>
        </authorList>
    </citation>
    <scope>NUCLEOTIDE SEQUENCE [LARGE SCALE GENOMIC DNA]</scope>
    <source>
        <strain evidence="2">h7</strain>
    </source>
</reference>
<dbReference type="HOGENOM" id="CLU_2794228_0_0_1"/>
<proteinExistence type="predicted"/>
<name>A0A0C2XFS6_HEBCY</name>
<dbReference type="EMBL" id="KN831802">
    <property type="protein sequence ID" value="KIM36768.1"/>
    <property type="molecule type" value="Genomic_DNA"/>
</dbReference>
<reference evidence="1 2" key="1">
    <citation type="submission" date="2014-04" db="EMBL/GenBank/DDBJ databases">
        <authorList>
            <consortium name="DOE Joint Genome Institute"/>
            <person name="Kuo A."/>
            <person name="Gay G."/>
            <person name="Dore J."/>
            <person name="Kohler A."/>
            <person name="Nagy L.G."/>
            <person name="Floudas D."/>
            <person name="Copeland A."/>
            <person name="Barry K.W."/>
            <person name="Cichocki N."/>
            <person name="Veneault-Fourrey C."/>
            <person name="LaButti K."/>
            <person name="Lindquist E.A."/>
            <person name="Lipzen A."/>
            <person name="Lundell T."/>
            <person name="Morin E."/>
            <person name="Murat C."/>
            <person name="Sun H."/>
            <person name="Tunlid A."/>
            <person name="Henrissat B."/>
            <person name="Grigoriev I.V."/>
            <person name="Hibbett D.S."/>
            <person name="Martin F."/>
            <person name="Nordberg H.P."/>
            <person name="Cantor M.N."/>
            <person name="Hua S.X."/>
        </authorList>
    </citation>
    <scope>NUCLEOTIDE SEQUENCE [LARGE SCALE GENOMIC DNA]</scope>
    <source>
        <strain evidence="2">h7</strain>
    </source>
</reference>
<keyword evidence="2" id="KW-1185">Reference proteome</keyword>